<organism evidence="2 3">
    <name type="scientific">Ficus carica</name>
    <name type="common">Common fig</name>
    <dbReference type="NCBI Taxonomy" id="3494"/>
    <lineage>
        <taxon>Eukaryota</taxon>
        <taxon>Viridiplantae</taxon>
        <taxon>Streptophyta</taxon>
        <taxon>Embryophyta</taxon>
        <taxon>Tracheophyta</taxon>
        <taxon>Spermatophyta</taxon>
        <taxon>Magnoliopsida</taxon>
        <taxon>eudicotyledons</taxon>
        <taxon>Gunneridae</taxon>
        <taxon>Pentapetalae</taxon>
        <taxon>rosids</taxon>
        <taxon>fabids</taxon>
        <taxon>Rosales</taxon>
        <taxon>Moraceae</taxon>
        <taxon>Ficeae</taxon>
        <taxon>Ficus</taxon>
    </lineage>
</organism>
<dbReference type="EMBL" id="BTGU01010179">
    <property type="protein sequence ID" value="GMN71800.1"/>
    <property type="molecule type" value="Genomic_DNA"/>
</dbReference>
<dbReference type="AlphaFoldDB" id="A0AA88EEW8"/>
<protein>
    <submittedName>
        <fullName evidence="2">Uncharacterized protein</fullName>
    </submittedName>
</protein>
<feature type="non-terminal residue" evidence="2">
    <location>
        <position position="1"/>
    </location>
</feature>
<keyword evidence="3" id="KW-1185">Reference proteome</keyword>
<feature type="transmembrane region" description="Helical" evidence="1">
    <location>
        <begin position="20"/>
        <end position="44"/>
    </location>
</feature>
<reference evidence="2" key="1">
    <citation type="submission" date="2023-07" db="EMBL/GenBank/DDBJ databases">
        <title>draft genome sequence of fig (Ficus carica).</title>
        <authorList>
            <person name="Takahashi T."/>
            <person name="Nishimura K."/>
        </authorList>
    </citation>
    <scope>NUCLEOTIDE SEQUENCE</scope>
</reference>
<feature type="transmembrane region" description="Helical" evidence="1">
    <location>
        <begin position="150"/>
        <end position="167"/>
    </location>
</feature>
<accession>A0AA88EEW8</accession>
<sequence>MVRPRVRRRGGRRFVVARRLLRMMIKLFTALIFPAAKALIMWLVTFIRARVLPAAEVLLRWLATLLIARSIFCNQAPYTVAAIAMRLAFSWIDSILAAINEAPSAPFAGYRWFWHFLRNLPEYRLWCSSTTILLDGLVLTAIFSEAVVSHIAWGYMILIYGWLYVLSL</sequence>
<evidence type="ECO:0000256" key="1">
    <source>
        <dbReference type="SAM" id="Phobius"/>
    </source>
</evidence>
<gene>
    <name evidence="2" type="ORF">TIFTF001_051883</name>
</gene>
<keyword evidence="1" id="KW-0472">Membrane</keyword>
<proteinExistence type="predicted"/>
<comment type="caution">
    <text evidence="2">The sequence shown here is derived from an EMBL/GenBank/DDBJ whole genome shotgun (WGS) entry which is preliminary data.</text>
</comment>
<dbReference type="Proteomes" id="UP001187192">
    <property type="component" value="Unassembled WGS sequence"/>
</dbReference>
<evidence type="ECO:0000313" key="2">
    <source>
        <dbReference type="EMBL" id="GMN71800.1"/>
    </source>
</evidence>
<keyword evidence="1" id="KW-1133">Transmembrane helix</keyword>
<name>A0AA88EEW8_FICCA</name>
<keyword evidence="1" id="KW-0812">Transmembrane</keyword>
<evidence type="ECO:0000313" key="3">
    <source>
        <dbReference type="Proteomes" id="UP001187192"/>
    </source>
</evidence>